<keyword evidence="2" id="KW-0813">Transport</keyword>
<keyword evidence="7" id="KW-0407">Ion channel</keyword>
<keyword evidence="12" id="KW-1185">Reference proteome</keyword>
<reference evidence="11" key="1">
    <citation type="submission" date="2022-01" db="EMBL/GenBank/DDBJ databases">
        <title>Genome Sequence Resource for Two Populations of Ditylenchus destructor, the Migratory Endoparasitic Phytonematode.</title>
        <authorList>
            <person name="Zhang H."/>
            <person name="Lin R."/>
            <person name="Xie B."/>
        </authorList>
    </citation>
    <scope>NUCLEOTIDE SEQUENCE</scope>
    <source>
        <strain evidence="11">BazhouSP</strain>
    </source>
</reference>
<dbReference type="Proteomes" id="UP001201812">
    <property type="component" value="Unassembled WGS sequence"/>
</dbReference>
<evidence type="ECO:0000256" key="2">
    <source>
        <dbReference type="ARBA" id="ARBA00022448"/>
    </source>
</evidence>
<protein>
    <submittedName>
        <fullName evidence="11">Ion channel domain-containing protein</fullName>
    </submittedName>
</protein>
<evidence type="ECO:0000256" key="6">
    <source>
        <dbReference type="ARBA" id="ARBA00023136"/>
    </source>
</evidence>
<dbReference type="GO" id="GO:0015271">
    <property type="term" value="F:outward rectifier potassium channel activity"/>
    <property type="evidence" value="ECO:0007669"/>
    <property type="project" value="TreeGrafter"/>
</dbReference>
<keyword evidence="4 9" id="KW-1133">Transmembrane helix</keyword>
<dbReference type="GO" id="GO:0022841">
    <property type="term" value="F:potassium ion leak channel activity"/>
    <property type="evidence" value="ECO:0007669"/>
    <property type="project" value="TreeGrafter"/>
</dbReference>
<evidence type="ECO:0000256" key="7">
    <source>
        <dbReference type="ARBA" id="ARBA00023303"/>
    </source>
</evidence>
<dbReference type="GO" id="GO:0005886">
    <property type="term" value="C:plasma membrane"/>
    <property type="evidence" value="ECO:0007669"/>
    <property type="project" value="TreeGrafter"/>
</dbReference>
<evidence type="ECO:0000313" key="11">
    <source>
        <dbReference type="EMBL" id="KAI1701325.1"/>
    </source>
</evidence>
<keyword evidence="6 9" id="KW-0472">Membrane</keyword>
<comment type="subcellular location">
    <subcellularLocation>
        <location evidence="1">Membrane</location>
        <topology evidence="1">Multi-pass membrane protein</topology>
    </subcellularLocation>
</comment>
<evidence type="ECO:0000256" key="9">
    <source>
        <dbReference type="SAM" id="Phobius"/>
    </source>
</evidence>
<dbReference type="InterPro" id="IPR013099">
    <property type="entry name" value="K_chnl_dom"/>
</dbReference>
<evidence type="ECO:0000313" key="12">
    <source>
        <dbReference type="Proteomes" id="UP001201812"/>
    </source>
</evidence>
<feature type="compositionally biased region" description="Polar residues" evidence="8">
    <location>
        <begin position="187"/>
        <end position="211"/>
    </location>
</feature>
<keyword evidence="3 9" id="KW-0812">Transmembrane</keyword>
<evidence type="ECO:0000256" key="4">
    <source>
        <dbReference type="ARBA" id="ARBA00022989"/>
    </source>
</evidence>
<keyword evidence="5" id="KW-0406">Ion transport</keyword>
<feature type="domain" description="Potassium channel" evidence="10">
    <location>
        <begin position="93"/>
        <end position="149"/>
    </location>
</feature>
<organism evidence="11 12">
    <name type="scientific">Ditylenchus destructor</name>
    <dbReference type="NCBI Taxonomy" id="166010"/>
    <lineage>
        <taxon>Eukaryota</taxon>
        <taxon>Metazoa</taxon>
        <taxon>Ecdysozoa</taxon>
        <taxon>Nematoda</taxon>
        <taxon>Chromadorea</taxon>
        <taxon>Rhabditida</taxon>
        <taxon>Tylenchina</taxon>
        <taxon>Tylenchomorpha</taxon>
        <taxon>Sphaerularioidea</taxon>
        <taxon>Anguinidae</taxon>
        <taxon>Anguininae</taxon>
        <taxon>Ditylenchus</taxon>
    </lineage>
</organism>
<evidence type="ECO:0000256" key="1">
    <source>
        <dbReference type="ARBA" id="ARBA00004141"/>
    </source>
</evidence>
<dbReference type="Gene3D" id="1.10.287.70">
    <property type="match status" value="1"/>
</dbReference>
<name>A0AAD4R049_9BILA</name>
<gene>
    <name evidence="11" type="ORF">DdX_16156</name>
</gene>
<evidence type="ECO:0000256" key="3">
    <source>
        <dbReference type="ARBA" id="ARBA00022692"/>
    </source>
</evidence>
<evidence type="ECO:0000256" key="5">
    <source>
        <dbReference type="ARBA" id="ARBA00023065"/>
    </source>
</evidence>
<dbReference type="Pfam" id="PF07885">
    <property type="entry name" value="Ion_trans_2"/>
    <property type="match status" value="1"/>
</dbReference>
<evidence type="ECO:0000256" key="8">
    <source>
        <dbReference type="SAM" id="MobiDB-lite"/>
    </source>
</evidence>
<feature type="transmembrane region" description="Helical" evidence="9">
    <location>
        <begin position="124"/>
        <end position="144"/>
    </location>
</feature>
<proteinExistence type="predicted"/>
<dbReference type="PANTHER" id="PTHR11003:SF156">
    <property type="entry name" value="POTASSIUM CHANNEL DOMAIN-CONTAINING PROTEIN"/>
    <property type="match status" value="1"/>
</dbReference>
<comment type="caution">
    <text evidence="11">The sequence shown here is derived from an EMBL/GenBank/DDBJ whole genome shotgun (WGS) entry which is preliminary data.</text>
</comment>
<dbReference type="PANTHER" id="PTHR11003">
    <property type="entry name" value="POTASSIUM CHANNEL, SUBFAMILY K"/>
    <property type="match status" value="1"/>
</dbReference>
<dbReference type="SUPFAM" id="SSF81324">
    <property type="entry name" value="Voltage-gated potassium channels"/>
    <property type="match status" value="2"/>
</dbReference>
<evidence type="ECO:0000259" key="10">
    <source>
        <dbReference type="Pfam" id="PF07885"/>
    </source>
</evidence>
<dbReference type="AlphaFoldDB" id="A0AAD4R049"/>
<sequence length="296" mass="33210">MAEKLEGIVLQRLDVHCSGGKEKDGCENLSGTKARSRLSIQDIHSLTQSRLYTGYSVKSAQIQYYKENRFSALCHATGGSPLNIEVEKGQNPGPTVVKNFHFTTTLLTSIGYGNLVPISPVGRIFCICYAFLGIPLTLITIADVAKVIFEKIPYRISHWQHFIFFADLLMNAANRWRRSNRGREITTTNYSASSQERKNGNSPNDPSQSYSEDNRNIDADGGGDVSMLAFQAGFWTKTFVLSLLFFYMTATALIFSVIQETWNFLDSFYFCLITLTLVAVVESFHYGLQLTKEATR</sequence>
<feature type="region of interest" description="Disordered" evidence="8">
    <location>
        <begin position="187"/>
        <end position="215"/>
    </location>
</feature>
<dbReference type="InterPro" id="IPR003280">
    <property type="entry name" value="2pore_dom_K_chnl"/>
</dbReference>
<accession>A0AAD4R049</accession>
<feature type="transmembrane region" description="Helical" evidence="9">
    <location>
        <begin position="234"/>
        <end position="255"/>
    </location>
</feature>
<dbReference type="GO" id="GO:0030322">
    <property type="term" value="P:stabilization of membrane potential"/>
    <property type="evidence" value="ECO:0007669"/>
    <property type="project" value="TreeGrafter"/>
</dbReference>
<feature type="transmembrane region" description="Helical" evidence="9">
    <location>
        <begin position="267"/>
        <end position="288"/>
    </location>
</feature>
<dbReference type="EMBL" id="JAKKPZ010000121">
    <property type="protein sequence ID" value="KAI1701325.1"/>
    <property type="molecule type" value="Genomic_DNA"/>
</dbReference>